<keyword evidence="4 6" id="KW-1133">Transmembrane helix</keyword>
<evidence type="ECO:0000313" key="7">
    <source>
        <dbReference type="EMBL" id="MFC4024327.1"/>
    </source>
</evidence>
<keyword evidence="3 6" id="KW-0812">Transmembrane</keyword>
<protein>
    <submittedName>
        <fullName evidence="7">Cytochrome c oxidase assembly protein</fullName>
    </submittedName>
</protein>
<accession>A0ABV8H0F3</accession>
<evidence type="ECO:0000256" key="2">
    <source>
        <dbReference type="ARBA" id="ARBA00022475"/>
    </source>
</evidence>
<dbReference type="EMBL" id="JBHSAO010000008">
    <property type="protein sequence ID" value="MFC4024327.1"/>
    <property type="molecule type" value="Genomic_DNA"/>
</dbReference>
<evidence type="ECO:0000256" key="6">
    <source>
        <dbReference type="SAM" id="Phobius"/>
    </source>
</evidence>
<evidence type="ECO:0000256" key="1">
    <source>
        <dbReference type="ARBA" id="ARBA00004651"/>
    </source>
</evidence>
<feature type="transmembrane region" description="Helical" evidence="6">
    <location>
        <begin position="80"/>
        <end position="101"/>
    </location>
</feature>
<keyword evidence="8" id="KW-1185">Reference proteome</keyword>
<proteinExistence type="predicted"/>
<feature type="transmembrane region" description="Helical" evidence="6">
    <location>
        <begin position="46"/>
        <end position="68"/>
    </location>
</feature>
<evidence type="ECO:0000313" key="8">
    <source>
        <dbReference type="Proteomes" id="UP001595772"/>
    </source>
</evidence>
<comment type="subcellular location">
    <subcellularLocation>
        <location evidence="1">Cell membrane</location>
        <topology evidence="1">Multi-pass membrane protein</topology>
    </subcellularLocation>
</comment>
<feature type="transmembrane region" description="Helical" evidence="6">
    <location>
        <begin position="231"/>
        <end position="250"/>
    </location>
</feature>
<comment type="caution">
    <text evidence="7">The sequence shown here is derived from an EMBL/GenBank/DDBJ whole genome shotgun (WGS) entry which is preliminary data.</text>
</comment>
<dbReference type="Pfam" id="PF09678">
    <property type="entry name" value="Caa3_CtaG"/>
    <property type="match status" value="1"/>
</dbReference>
<organism evidence="7 8">
    <name type="scientific">Oceanobacillus longus</name>
    <dbReference type="NCBI Taxonomy" id="930120"/>
    <lineage>
        <taxon>Bacteria</taxon>
        <taxon>Bacillati</taxon>
        <taxon>Bacillota</taxon>
        <taxon>Bacilli</taxon>
        <taxon>Bacillales</taxon>
        <taxon>Bacillaceae</taxon>
        <taxon>Oceanobacillus</taxon>
    </lineage>
</organism>
<feature type="transmembrane region" description="Helical" evidence="6">
    <location>
        <begin position="189"/>
        <end position="211"/>
    </location>
</feature>
<gene>
    <name evidence="7" type="ORF">ACFOUV_11030</name>
</gene>
<dbReference type="InterPro" id="IPR019108">
    <property type="entry name" value="Caa3_assmbl_CtaG-rel"/>
</dbReference>
<evidence type="ECO:0000256" key="3">
    <source>
        <dbReference type="ARBA" id="ARBA00022692"/>
    </source>
</evidence>
<evidence type="ECO:0000256" key="5">
    <source>
        <dbReference type="ARBA" id="ARBA00023136"/>
    </source>
</evidence>
<reference evidence="8" key="1">
    <citation type="journal article" date="2019" name="Int. J. Syst. Evol. Microbiol.">
        <title>The Global Catalogue of Microorganisms (GCM) 10K type strain sequencing project: providing services to taxonomists for standard genome sequencing and annotation.</title>
        <authorList>
            <consortium name="The Broad Institute Genomics Platform"/>
            <consortium name="The Broad Institute Genome Sequencing Center for Infectious Disease"/>
            <person name="Wu L."/>
            <person name="Ma J."/>
        </authorList>
    </citation>
    <scope>NUCLEOTIDE SEQUENCE [LARGE SCALE GENOMIC DNA]</scope>
    <source>
        <strain evidence="8">IBRC-M 10703</strain>
    </source>
</reference>
<feature type="transmembrane region" description="Helical" evidence="6">
    <location>
        <begin position="15"/>
        <end position="34"/>
    </location>
</feature>
<dbReference type="Proteomes" id="UP001595772">
    <property type="component" value="Unassembled WGS sequence"/>
</dbReference>
<evidence type="ECO:0000256" key="4">
    <source>
        <dbReference type="ARBA" id="ARBA00022989"/>
    </source>
</evidence>
<sequence>MNHDMYQGFSLPLEYVIAFCFLLLLGIYIVAGIITSRRTRLRWWPLHRYIFWVLGIFCTALAIIGPIAQLAHTDFRIHMLVHLLLGMVGPLFLALAAPMTLLLRTIPVIAAKKVTGLLKSLLIRFLSHPIIAAILNMGGLWVLYTTDLYIRMHQSLAVYILIHIHVFLAGYIFTVAMIYIDPITHRYSFIYRSVVLVLSLASHGILAKYIYANPPNGVPVSQAEFGGMLMYYGGDAVDLILIFILCLHWYKAAQPYFVENKKLNIN</sequence>
<feature type="transmembrane region" description="Helical" evidence="6">
    <location>
        <begin position="156"/>
        <end position="180"/>
    </location>
</feature>
<feature type="transmembrane region" description="Helical" evidence="6">
    <location>
        <begin position="121"/>
        <end position="144"/>
    </location>
</feature>
<keyword evidence="2" id="KW-1003">Cell membrane</keyword>
<name>A0ABV8H0F3_9BACI</name>
<keyword evidence="5 6" id="KW-0472">Membrane</keyword>
<dbReference type="RefSeq" id="WP_379496827.1">
    <property type="nucleotide sequence ID" value="NZ_JBHSAO010000008.1"/>
</dbReference>